<evidence type="ECO:0000256" key="1">
    <source>
        <dbReference type="SAM" id="MobiDB-lite"/>
    </source>
</evidence>
<dbReference type="PROSITE" id="PS50011">
    <property type="entry name" value="PROTEIN_KINASE_DOM"/>
    <property type="match status" value="1"/>
</dbReference>
<dbReference type="Gene3D" id="1.10.510.10">
    <property type="entry name" value="Transferase(Phosphotransferase) domain 1"/>
    <property type="match status" value="1"/>
</dbReference>
<protein>
    <recommendedName>
        <fullName evidence="2">Protein kinase domain-containing protein</fullName>
    </recommendedName>
</protein>
<gene>
    <name evidence="3" type="ORF">M441DRAFT_30112</name>
</gene>
<organism evidence="3 4">
    <name type="scientific">Trichoderma asperellum (strain ATCC 204424 / CBS 433.97 / NBRC 101777)</name>
    <dbReference type="NCBI Taxonomy" id="1042311"/>
    <lineage>
        <taxon>Eukaryota</taxon>
        <taxon>Fungi</taxon>
        <taxon>Dikarya</taxon>
        <taxon>Ascomycota</taxon>
        <taxon>Pezizomycotina</taxon>
        <taxon>Sordariomycetes</taxon>
        <taxon>Hypocreomycetidae</taxon>
        <taxon>Hypocreales</taxon>
        <taxon>Hypocreaceae</taxon>
        <taxon>Trichoderma</taxon>
    </lineage>
</organism>
<dbReference type="GO" id="GO:0005524">
    <property type="term" value="F:ATP binding"/>
    <property type="evidence" value="ECO:0007669"/>
    <property type="project" value="InterPro"/>
</dbReference>
<dbReference type="STRING" id="1042311.A0A2T3YZ42"/>
<feature type="compositionally biased region" description="Polar residues" evidence="1">
    <location>
        <begin position="647"/>
        <end position="658"/>
    </location>
</feature>
<accession>A0A2T3YZ42</accession>
<evidence type="ECO:0000313" key="3">
    <source>
        <dbReference type="EMBL" id="PTB37780.1"/>
    </source>
</evidence>
<dbReference type="OrthoDB" id="4062651at2759"/>
<keyword evidence="4" id="KW-1185">Reference proteome</keyword>
<name>A0A2T3YZ42_TRIA4</name>
<reference evidence="3 4" key="1">
    <citation type="submission" date="2016-07" db="EMBL/GenBank/DDBJ databases">
        <title>Multiple horizontal gene transfer events from other fungi enriched the ability of initially mycotrophic Trichoderma (Ascomycota) to feed on dead plant biomass.</title>
        <authorList>
            <consortium name="DOE Joint Genome Institute"/>
            <person name="Aerts A."/>
            <person name="Atanasova L."/>
            <person name="Chenthamara K."/>
            <person name="Zhang J."/>
            <person name="Grujic M."/>
            <person name="Henrissat B."/>
            <person name="Kuo A."/>
            <person name="Salamov A."/>
            <person name="Lipzen A."/>
            <person name="Labutti K."/>
            <person name="Barry K."/>
            <person name="Miao Y."/>
            <person name="Rahimi M.J."/>
            <person name="Shen Q."/>
            <person name="Grigoriev I.V."/>
            <person name="Kubicek C.P."/>
            <person name="Druzhinina I.S."/>
        </authorList>
    </citation>
    <scope>NUCLEOTIDE SEQUENCE [LARGE SCALE GENOMIC DNA]</scope>
    <source>
        <strain evidence="3 4">CBS 433.97</strain>
    </source>
</reference>
<feature type="compositionally biased region" description="Polar residues" evidence="1">
    <location>
        <begin position="575"/>
        <end position="584"/>
    </location>
</feature>
<feature type="domain" description="Protein kinase" evidence="2">
    <location>
        <begin position="135"/>
        <end position="505"/>
    </location>
</feature>
<evidence type="ECO:0000313" key="4">
    <source>
        <dbReference type="Proteomes" id="UP000240493"/>
    </source>
</evidence>
<dbReference type="SUPFAM" id="SSF56112">
    <property type="entry name" value="Protein kinase-like (PK-like)"/>
    <property type="match status" value="1"/>
</dbReference>
<dbReference type="InterPro" id="IPR011009">
    <property type="entry name" value="Kinase-like_dom_sf"/>
</dbReference>
<evidence type="ECO:0000259" key="2">
    <source>
        <dbReference type="PROSITE" id="PS50011"/>
    </source>
</evidence>
<sequence length="914" mass="102656">MHRKGEDGTLNHGCVSYNRSLAVLVTANMSSPLPHLNVRRRAVRPDSAIPAKNFLAIQSALIRGDRSVALDNTSRILPEDCDELGLPYDSPSMPQDQSFECPFADDYSESHSNDTDQPNLVGEHIELLNWDGFRLEWVKVLGQGGFGMATLWNAIFDDQSSMKVVIKIPIRANGTFEGELDWHLRYRGASHITQSLDLQEIADNVRRRINRGHIINRGVRFYQKDLDILVLEYAEHGCLFDIMSKASYFGVRFSNKVLWEIWECLVKGVVSVALQPESVKRWSPNSLDMVLNSLDNPQNINELLRLSTLIDSHDVHFDLEEQNILIAEDGHHSHHPILKFHDFGHYSHKMRECWDRWDHYDYWKARRCPKNNRTPPETISEDWDKVDLSSPGSVLQYTGDTFGPEKNEVAGRYGTWTNVFTIGKIMESVITQSWSAHPMTTMIYEAGDERCLGESYAWRLSKPEYSYIEPELLDQIAQCQFEKPQDRPQLSYLLRNVCERKHHGFKESDGDTRSFWDAFWALTRTNPASQPSVPLSDSQTSTISVEASGSQRNYPADRGQREYRSDPFARPSFAGSYTGNSDRQSPPPASPYDEIGNPLITHVAALRRKSRRSLLSASSEESFPTLLRRPGLSTDVHATALDPSAGLLSTDSIPSGGNQRKRSSSWFSDSDSDGGVILRETKRAKHDLASNSLSESVESLGGGVRPDEACNLASITSTSSIDGGVLLRGTQRTGMASASSSSSSDGGVPLRGSKETKHNLTSLSSFLPLRSPTRARWTSKRTKKLSIKSPRYANTTAPDDIISQPISGSPTRLNWAWPIMTMAPRRIPNILEVDVRDGKCLAKYATMSPDRLNLPQSNGGFCFTKRSDPTYYESVDKEASQLQCYTTMMPVDNRDFIPMEVIPEEIESQMDLDM</sequence>
<dbReference type="EMBL" id="KZ679267">
    <property type="protein sequence ID" value="PTB37780.1"/>
    <property type="molecule type" value="Genomic_DNA"/>
</dbReference>
<feature type="region of interest" description="Disordered" evidence="1">
    <location>
        <begin position="732"/>
        <end position="755"/>
    </location>
</feature>
<dbReference type="Proteomes" id="UP000240493">
    <property type="component" value="Unassembled WGS sequence"/>
</dbReference>
<feature type="region of interest" description="Disordered" evidence="1">
    <location>
        <begin position="645"/>
        <end position="672"/>
    </location>
</feature>
<feature type="compositionally biased region" description="Polar residues" evidence="1">
    <location>
        <begin position="528"/>
        <end position="553"/>
    </location>
</feature>
<feature type="region of interest" description="Disordered" evidence="1">
    <location>
        <begin position="528"/>
        <end position="596"/>
    </location>
</feature>
<dbReference type="GO" id="GO:0004672">
    <property type="term" value="F:protein kinase activity"/>
    <property type="evidence" value="ECO:0007669"/>
    <property type="project" value="InterPro"/>
</dbReference>
<feature type="compositionally biased region" description="Basic and acidic residues" evidence="1">
    <location>
        <begin position="558"/>
        <end position="567"/>
    </location>
</feature>
<proteinExistence type="predicted"/>
<dbReference type="AlphaFoldDB" id="A0A2T3YZ42"/>
<dbReference type="InterPro" id="IPR000719">
    <property type="entry name" value="Prot_kinase_dom"/>
</dbReference>